<evidence type="ECO:0000313" key="3">
    <source>
        <dbReference type="WBParaSite" id="maker-unitig_22114-snap-gene-0.2-mRNA-1"/>
    </source>
</evidence>
<feature type="compositionally biased region" description="Basic and acidic residues" evidence="1">
    <location>
        <begin position="19"/>
        <end position="30"/>
    </location>
</feature>
<feature type="compositionally biased region" description="Polar residues" evidence="1">
    <location>
        <begin position="41"/>
        <end position="57"/>
    </location>
</feature>
<keyword evidence="2" id="KW-1185">Reference proteome</keyword>
<sequence length="912" mass="97281">RSGRRQRGGPPPSSAASVADKRPEPTELRCSDAGSAGSGSVRYSSTSDLSNLRSQTRYSHDDSSPGVGGGGSGGAEAATVRHRGRQPPTVTGAGLDEEQRFLREIASSVLAGQGVGFITRSMRLNSLMAQERCRAFLLQLLHSGARPPDLACRRARTKFGAGRLADVPLRPAVFRGLLDVLRAAVAGLTAQHCAGGGGDGEYAVSSQKQRQMARFEAWARTRPHRRQSPARVSQQTVDVAPSPRLSPPHLLHRLRTVGLGADDVACQLESPTAQQIARTGQAGAMIERRVGDSLVADLEGGAQQASVRRVDLSLERVSALYNRTVSITAWNSAALWRSGKSSATPQILADVGNQTAEVDELLTSWKLTRLSVSASAEDCSLGVHDGLLRVDHQADARRNGNQPIQLSLGALDGRGQQGEVIGVAKHAEPSLRLASTHASPQQEAVVPSCRGHDSRNQQLWHVVRTEHLWERVPHDRVEGLPEIDEDQDQGQLADARLLDDSPKSQDLRHCAAMGPESVLLRPQADASMLLELGGARLLWKRAFITLATSVATQWIRSASVGTSSGPSALPPGDCRANFTTSAVLTGATLKLSSAGNGVSGGSLRFSGSGGGGALTMAAKNSRSSFLRSSGVSPARLSAMRRFRPSVDDGPGHAPSGIGPCGRDGLDGVIDSGLLPLQVDSRQSLLRLASLPPTQTEPLQIFPRFVDRGVVLPDRLPALGRSHQRDCLLRSGSNCSAHLRVLGSSTLVAQRSDKGTGKATSRLGVPERAVVRARWPLWRTVERVPKPKVADEQPMVGPQSQRRNGAAVGDAAALTKAHKHVVELCQPPRSVRPRARSAASACSPRRSRACPRSGVAVLARCHEQRSLGPTQNCVQVSENDHCVTLRHLLHPHRELLEEGLSLIGRGSDEKQRE</sequence>
<dbReference type="AlphaFoldDB" id="A0A1I8F6V6"/>
<name>A0A1I8F6V6_9PLAT</name>
<dbReference type="Proteomes" id="UP000095280">
    <property type="component" value="Unplaced"/>
</dbReference>
<feature type="region of interest" description="Disordered" evidence="1">
    <location>
        <begin position="1"/>
        <end position="95"/>
    </location>
</feature>
<evidence type="ECO:0000313" key="2">
    <source>
        <dbReference type="Proteomes" id="UP000095280"/>
    </source>
</evidence>
<reference evidence="3" key="1">
    <citation type="submission" date="2016-11" db="UniProtKB">
        <authorList>
            <consortium name="WormBaseParasite"/>
        </authorList>
    </citation>
    <scope>IDENTIFICATION</scope>
</reference>
<feature type="region of interest" description="Disordered" evidence="1">
    <location>
        <begin position="642"/>
        <end position="661"/>
    </location>
</feature>
<proteinExistence type="predicted"/>
<feature type="region of interest" description="Disordered" evidence="1">
    <location>
        <begin position="220"/>
        <end position="245"/>
    </location>
</feature>
<evidence type="ECO:0000256" key="1">
    <source>
        <dbReference type="SAM" id="MobiDB-lite"/>
    </source>
</evidence>
<organism evidence="2 3">
    <name type="scientific">Macrostomum lignano</name>
    <dbReference type="NCBI Taxonomy" id="282301"/>
    <lineage>
        <taxon>Eukaryota</taxon>
        <taxon>Metazoa</taxon>
        <taxon>Spiralia</taxon>
        <taxon>Lophotrochozoa</taxon>
        <taxon>Platyhelminthes</taxon>
        <taxon>Rhabditophora</taxon>
        <taxon>Macrostomorpha</taxon>
        <taxon>Macrostomida</taxon>
        <taxon>Macrostomidae</taxon>
        <taxon>Macrostomum</taxon>
    </lineage>
</organism>
<dbReference type="WBParaSite" id="maker-unitig_22114-snap-gene-0.2-mRNA-1">
    <property type="protein sequence ID" value="maker-unitig_22114-snap-gene-0.2-mRNA-1"/>
    <property type="gene ID" value="maker-unitig_22114-snap-gene-0.2"/>
</dbReference>
<accession>A0A1I8F6V6</accession>
<protein>
    <submittedName>
        <fullName evidence="3">ANK_REP_REGION domain-containing protein</fullName>
    </submittedName>
</protein>